<dbReference type="Proteomes" id="UP000317800">
    <property type="component" value="Segment"/>
</dbReference>
<dbReference type="GO" id="GO:0003678">
    <property type="term" value="F:DNA helicase activity"/>
    <property type="evidence" value="ECO:0007669"/>
    <property type="project" value="InterPro"/>
</dbReference>
<keyword evidence="4" id="KW-1185">Reference proteome</keyword>
<dbReference type="GO" id="GO:0006260">
    <property type="term" value="P:DNA replication"/>
    <property type="evidence" value="ECO:0007669"/>
    <property type="project" value="InterPro"/>
</dbReference>
<name>A0A516KMQ8_9CAUD</name>
<proteinExistence type="predicted"/>
<evidence type="ECO:0000313" key="3">
    <source>
        <dbReference type="EMBL" id="QDP42882.1"/>
    </source>
</evidence>
<dbReference type="GO" id="GO:0005524">
    <property type="term" value="F:ATP binding"/>
    <property type="evidence" value="ECO:0007669"/>
    <property type="project" value="InterPro"/>
</dbReference>
<organism evidence="3 4">
    <name type="scientific">Bacillus phage vB_BmeM-Goe8</name>
    <dbReference type="NCBI Taxonomy" id="2593638"/>
    <lineage>
        <taxon>Viruses</taxon>
        <taxon>Duplodnaviria</taxon>
        <taxon>Heunggongvirae</taxon>
        <taxon>Uroviricota</taxon>
        <taxon>Caudoviricetes</taxon>
        <taxon>Herelleviridae</taxon>
        <taxon>Bastillevirinae</taxon>
        <taxon>Goettingenvirus</taxon>
        <taxon>Goettingenvirus goe8</taxon>
    </lineage>
</organism>
<dbReference type="SMART" id="SM00382">
    <property type="entry name" value="AAA"/>
    <property type="match status" value="1"/>
</dbReference>
<dbReference type="Gene3D" id="3.40.50.300">
    <property type="entry name" value="P-loop containing nucleotide triphosphate hydrolases"/>
    <property type="match status" value="1"/>
</dbReference>
<dbReference type="Pfam" id="PF03796">
    <property type="entry name" value="DnaB_C"/>
    <property type="match status" value="1"/>
</dbReference>
<dbReference type="InterPro" id="IPR007694">
    <property type="entry name" value="DNA_helicase_DnaB-like_C"/>
</dbReference>
<evidence type="ECO:0000313" key="4">
    <source>
        <dbReference type="Proteomes" id="UP000317800"/>
    </source>
</evidence>
<reference evidence="3 4" key="1">
    <citation type="submission" date="2019-06" db="EMBL/GenBank/DDBJ databases">
        <authorList>
            <person name="Hertel R."/>
        </authorList>
    </citation>
    <scope>NUCLEOTIDE SEQUENCE [LARGE SCALE GENOMIC DNA]</scope>
</reference>
<evidence type="ECO:0000256" key="1">
    <source>
        <dbReference type="SAM" id="MobiDB-lite"/>
    </source>
</evidence>
<feature type="domain" description="AAA+ ATPase" evidence="2">
    <location>
        <begin position="193"/>
        <end position="427"/>
    </location>
</feature>
<sequence length="490" mass="56104">MSVSPIQQQILRKAIESTYFSKDILPKVPLSVFDGNDIYKDLSNMIKRYYQSNRNILTEDTLLTLAEDKLDRMNKDPETQQRYFSAINEIYEVRDSSNDEVIDEKIENYIKKHMNTEILKKAAVNLDNANVMDKLHEDFREVMMLDISGRHQEIINVLDDTEYKRQALSTIFANTIPTGFHSIDYLNGGGLAKGELGMVVAASGTGKTLILTNLATNYTKNKYNVLFIALEELENRMILKFEQSMLRRNKSEILTGTALNETNFNKYQTFYKQNREKFGNLYFARYSPRTVTPAKIEQLISDVKIRQGITIDVVIIDYPELLRNPYATGNEADDGGKLFEEMRRIGQDFNVVMWTAAQMNRTAYSAQVRTSEHMEGSHRKKNAAELVLTVNQTPEEFKAGYVRVFADKLRNPPEGSFDRMIGLKVVGSAQTVRDYRTDEEKREHEAIVEAADSASEMAFKGKRREKNGAPPPDYVNEINASIQRTRGENQ</sequence>
<feature type="region of interest" description="Disordered" evidence="1">
    <location>
        <begin position="452"/>
        <end position="490"/>
    </location>
</feature>
<dbReference type="InterPro" id="IPR003593">
    <property type="entry name" value="AAA+_ATPase"/>
</dbReference>
<accession>A0A516KMQ8</accession>
<dbReference type="InterPro" id="IPR027417">
    <property type="entry name" value="P-loop_NTPase"/>
</dbReference>
<gene>
    <name evidence="3" type="ORF">Goe8_c01090</name>
</gene>
<dbReference type="SUPFAM" id="SSF52540">
    <property type="entry name" value="P-loop containing nucleoside triphosphate hydrolases"/>
    <property type="match status" value="1"/>
</dbReference>
<protein>
    <recommendedName>
        <fullName evidence="2">AAA+ ATPase domain-containing protein</fullName>
    </recommendedName>
</protein>
<dbReference type="EMBL" id="MN043729">
    <property type="protein sequence ID" value="QDP42882.1"/>
    <property type="molecule type" value="Genomic_DNA"/>
</dbReference>
<evidence type="ECO:0000259" key="2">
    <source>
        <dbReference type="SMART" id="SM00382"/>
    </source>
</evidence>